<dbReference type="NCBIfam" id="NF009888">
    <property type="entry name" value="PRK13348.1"/>
    <property type="match status" value="1"/>
</dbReference>
<evidence type="ECO:0000256" key="5">
    <source>
        <dbReference type="HAMAP-Rule" id="MF_00513"/>
    </source>
</evidence>
<dbReference type="Pfam" id="PF03466">
    <property type="entry name" value="LysR_substrate"/>
    <property type="match status" value="1"/>
</dbReference>
<dbReference type="Gene3D" id="3.40.190.290">
    <property type="match status" value="1"/>
</dbReference>
<dbReference type="SUPFAM" id="SSF53850">
    <property type="entry name" value="Periplasmic binding protein-like II"/>
    <property type="match status" value="1"/>
</dbReference>
<comment type="subunit">
    <text evidence="5">Homodimer.</text>
</comment>
<dbReference type="Pfam" id="PF00126">
    <property type="entry name" value="HTH_1"/>
    <property type="match status" value="1"/>
</dbReference>
<keyword evidence="2 5" id="KW-0805">Transcription regulation</keyword>
<dbReference type="GO" id="GO:0003700">
    <property type="term" value="F:DNA-binding transcription factor activity"/>
    <property type="evidence" value="ECO:0007669"/>
    <property type="project" value="UniProtKB-UniRule"/>
</dbReference>
<keyword evidence="4 5" id="KW-0804">Transcription</keyword>
<dbReference type="InterPro" id="IPR050176">
    <property type="entry name" value="LTTR"/>
</dbReference>
<dbReference type="PROSITE" id="PS50931">
    <property type="entry name" value="HTH_LYSR"/>
    <property type="match status" value="1"/>
</dbReference>
<comment type="function">
    <text evidence="5">Controls the transcription of genes involved in arginine and lysine metabolism.</text>
</comment>
<dbReference type="FunFam" id="3.40.190.290:FF:000002">
    <property type="entry name" value="HTH-type transcriptional regulator ArgP"/>
    <property type="match status" value="1"/>
</dbReference>
<dbReference type="InterPro" id="IPR005119">
    <property type="entry name" value="LysR_subst-bd"/>
</dbReference>
<comment type="similarity">
    <text evidence="1 5">Belongs to the LysR transcriptional regulatory family.</text>
</comment>
<evidence type="ECO:0000256" key="3">
    <source>
        <dbReference type="ARBA" id="ARBA00023125"/>
    </source>
</evidence>
<name>A0A376KP92_ECOLX</name>
<evidence type="ECO:0000259" key="6">
    <source>
        <dbReference type="PROSITE" id="PS50931"/>
    </source>
</evidence>
<dbReference type="PANTHER" id="PTHR30579">
    <property type="entry name" value="TRANSCRIPTIONAL REGULATOR"/>
    <property type="match status" value="1"/>
</dbReference>
<evidence type="ECO:0000313" key="8">
    <source>
        <dbReference type="Proteomes" id="UP000255460"/>
    </source>
</evidence>
<dbReference type="GO" id="GO:0043565">
    <property type="term" value="F:sequence-specific DNA binding"/>
    <property type="evidence" value="ECO:0007669"/>
    <property type="project" value="UniProtKB-ARBA"/>
</dbReference>
<dbReference type="Proteomes" id="UP000255460">
    <property type="component" value="Unassembled WGS sequence"/>
</dbReference>
<dbReference type="AlphaFoldDB" id="A0A376KP92"/>
<dbReference type="InterPro" id="IPR023490">
    <property type="entry name" value="ArgP_gammaproteobact"/>
</dbReference>
<dbReference type="InterPro" id="IPR036390">
    <property type="entry name" value="WH_DNA-bd_sf"/>
</dbReference>
<evidence type="ECO:0000256" key="4">
    <source>
        <dbReference type="ARBA" id="ARBA00023163"/>
    </source>
</evidence>
<dbReference type="FunFam" id="1.10.10.10:FF:000061">
    <property type="entry name" value="HTH-type transcriptional regulator ArgP"/>
    <property type="match status" value="1"/>
</dbReference>
<dbReference type="InterPro" id="IPR017685">
    <property type="entry name" value="ArgP"/>
</dbReference>
<protein>
    <recommendedName>
        <fullName evidence="5">HTH-type transcriptional regulator ArgP</fullName>
    </recommendedName>
</protein>
<dbReference type="InterPro" id="IPR036388">
    <property type="entry name" value="WH-like_DNA-bd_sf"/>
</dbReference>
<dbReference type="NCBIfam" id="NF002964">
    <property type="entry name" value="PRK03635.1"/>
    <property type="match status" value="1"/>
</dbReference>
<evidence type="ECO:0000256" key="2">
    <source>
        <dbReference type="ARBA" id="ARBA00023015"/>
    </source>
</evidence>
<evidence type="ECO:0000313" key="7">
    <source>
        <dbReference type="EMBL" id="STE83800.1"/>
    </source>
</evidence>
<accession>A0A376KP92</accession>
<organism evidence="7 8">
    <name type="scientific">Escherichia coli</name>
    <dbReference type="NCBI Taxonomy" id="562"/>
    <lineage>
        <taxon>Bacteria</taxon>
        <taxon>Pseudomonadati</taxon>
        <taxon>Pseudomonadota</taxon>
        <taxon>Gammaproteobacteria</taxon>
        <taxon>Enterobacterales</taxon>
        <taxon>Enterobacteriaceae</taxon>
        <taxon>Escherichia</taxon>
    </lineage>
</organism>
<reference evidence="7 8" key="1">
    <citation type="submission" date="2018-06" db="EMBL/GenBank/DDBJ databases">
        <authorList>
            <consortium name="Pathogen Informatics"/>
            <person name="Doyle S."/>
        </authorList>
    </citation>
    <scope>NUCLEOTIDE SEQUENCE [LARGE SCALE GENOMIC DNA]</scope>
    <source>
        <strain evidence="7 8">NCTC10418</strain>
    </source>
</reference>
<dbReference type="PRINTS" id="PR00039">
    <property type="entry name" value="HTHLYSR"/>
</dbReference>
<keyword evidence="3 5" id="KW-0238">DNA-binding</keyword>
<gene>
    <name evidence="7" type="primary">iciA</name>
    <name evidence="5" type="synonym">argP</name>
    <name evidence="7" type="ORF">NCTC10418_01461</name>
</gene>
<dbReference type="NCBIfam" id="TIGR03298">
    <property type="entry name" value="argP"/>
    <property type="match status" value="1"/>
</dbReference>
<dbReference type="CDD" id="cd08428">
    <property type="entry name" value="PBP2_IciA_ArgP"/>
    <property type="match status" value="1"/>
</dbReference>
<dbReference type="InterPro" id="IPR000847">
    <property type="entry name" value="LysR_HTH_N"/>
</dbReference>
<proteinExistence type="inferred from homology"/>
<dbReference type="PANTHER" id="PTHR30579:SF2">
    <property type="entry name" value="HTH-TYPE TRANSCRIPTIONAL REGULATOR ARGP"/>
    <property type="match status" value="1"/>
</dbReference>
<dbReference type="SUPFAM" id="SSF46785">
    <property type="entry name" value="Winged helix' DNA-binding domain"/>
    <property type="match status" value="1"/>
</dbReference>
<sequence>MKRPDYRTLQALDAVIRERGFERAAQKLCITQSAVSQRIKQLENMFGQPLLVRTVPPRPTEQGQKLLALLRQVELLEEEWLGDEQTGSTPLLLSLAVNADSLATWLLPALAPVLADSPIRLNLQVEDETRTQERLRRGEVVGAVSIQHQALPSCLVDKLGALDYLFVSSKPFAEKYFPNGVTRSALLKAPVVAFDHLDDMHQAFLQQNFDLPPGSVPCHIVNSSEAFVQLARQGTTCCMIPHLQIEKELASGELIDLTPGLFQRRMLYWHRFAPESRMMRKVTDALLRLWSQSPSSGLIHQIMPDSTYQALSSLLFVFLESHHKIDKSQAAKNDV</sequence>
<dbReference type="EMBL" id="UFZQ01000001">
    <property type="protein sequence ID" value="STE83800.1"/>
    <property type="molecule type" value="Genomic_DNA"/>
</dbReference>
<dbReference type="Gene3D" id="1.10.10.10">
    <property type="entry name" value="Winged helix-like DNA-binding domain superfamily/Winged helix DNA-binding domain"/>
    <property type="match status" value="1"/>
</dbReference>
<dbReference type="HAMAP" id="MF_00513">
    <property type="entry name" value="HTH_type_ArgP"/>
    <property type="match status" value="1"/>
</dbReference>
<feature type="domain" description="HTH lysR-type" evidence="6">
    <location>
        <begin position="4"/>
        <end position="60"/>
    </location>
</feature>
<evidence type="ECO:0000256" key="1">
    <source>
        <dbReference type="ARBA" id="ARBA00009437"/>
    </source>
</evidence>